<evidence type="ECO:0000259" key="5">
    <source>
        <dbReference type="Pfam" id="PF04085"/>
    </source>
</evidence>
<comment type="caution">
    <text evidence="6">The sequence shown here is derived from an EMBL/GenBank/DDBJ whole genome shotgun (WGS) entry which is preliminary data.</text>
</comment>
<reference evidence="6" key="1">
    <citation type="submission" date="2019-08" db="EMBL/GenBank/DDBJ databases">
        <authorList>
            <person name="Kucharzyk K."/>
            <person name="Murdoch R.W."/>
            <person name="Higgins S."/>
            <person name="Loffler F."/>
        </authorList>
    </citation>
    <scope>NUCLEOTIDE SEQUENCE</scope>
</reference>
<dbReference type="GO" id="GO:0008360">
    <property type="term" value="P:regulation of cell shape"/>
    <property type="evidence" value="ECO:0007669"/>
    <property type="project" value="UniProtKB-KW"/>
</dbReference>
<dbReference type="Pfam" id="PF04085">
    <property type="entry name" value="MreC"/>
    <property type="match status" value="1"/>
</dbReference>
<evidence type="ECO:0000256" key="3">
    <source>
        <dbReference type="ARBA" id="ARBA00022960"/>
    </source>
</evidence>
<dbReference type="PANTHER" id="PTHR34138:SF1">
    <property type="entry name" value="CELL SHAPE-DETERMINING PROTEIN MREC"/>
    <property type="match status" value="1"/>
</dbReference>
<evidence type="ECO:0000256" key="4">
    <source>
        <dbReference type="ARBA" id="ARBA00032089"/>
    </source>
</evidence>
<evidence type="ECO:0000256" key="1">
    <source>
        <dbReference type="ARBA" id="ARBA00009369"/>
    </source>
</evidence>
<dbReference type="EMBL" id="VSSQ01040764">
    <property type="protein sequence ID" value="MPM94073.1"/>
    <property type="molecule type" value="Genomic_DNA"/>
</dbReference>
<dbReference type="InterPro" id="IPR042177">
    <property type="entry name" value="Cell/Rod_1"/>
</dbReference>
<dbReference type="PANTHER" id="PTHR34138">
    <property type="entry name" value="CELL SHAPE-DETERMINING PROTEIN MREC"/>
    <property type="match status" value="1"/>
</dbReference>
<dbReference type="InterPro" id="IPR055342">
    <property type="entry name" value="MreC_beta-barrel_core"/>
</dbReference>
<name>A0A645DZN0_9ZZZZ</name>
<evidence type="ECO:0000313" key="6">
    <source>
        <dbReference type="EMBL" id="MPM94073.1"/>
    </source>
</evidence>
<gene>
    <name evidence="6" type="ORF">SDC9_141216</name>
</gene>
<dbReference type="InterPro" id="IPR007221">
    <property type="entry name" value="MreC"/>
</dbReference>
<comment type="similarity">
    <text evidence="1">Belongs to the MreC family.</text>
</comment>
<dbReference type="AlphaFoldDB" id="A0A645DZN0"/>
<accession>A0A645DZN0</accession>
<evidence type="ECO:0000256" key="2">
    <source>
        <dbReference type="ARBA" id="ARBA00013855"/>
    </source>
</evidence>
<sequence>MTLLSRDTLAAAGDEVITTGLGGVFPRGLPVGTVKEVSLEASGKSMYAIIDPYEDIESVKMVMVITSFDE</sequence>
<organism evidence="6">
    <name type="scientific">bioreactor metagenome</name>
    <dbReference type="NCBI Taxonomy" id="1076179"/>
    <lineage>
        <taxon>unclassified sequences</taxon>
        <taxon>metagenomes</taxon>
        <taxon>ecological metagenomes</taxon>
    </lineage>
</organism>
<dbReference type="Gene3D" id="2.40.10.340">
    <property type="entry name" value="Rod shape-determining protein MreC, domain 1"/>
    <property type="match status" value="1"/>
</dbReference>
<keyword evidence="3" id="KW-0133">Cell shape</keyword>
<proteinExistence type="inferred from homology"/>
<dbReference type="Gene3D" id="2.40.10.350">
    <property type="entry name" value="Rod shape-determining protein MreC, domain 2"/>
    <property type="match status" value="1"/>
</dbReference>
<dbReference type="GO" id="GO:0005886">
    <property type="term" value="C:plasma membrane"/>
    <property type="evidence" value="ECO:0007669"/>
    <property type="project" value="TreeGrafter"/>
</dbReference>
<protein>
    <recommendedName>
        <fullName evidence="2">Cell shape-determining protein MreC</fullName>
    </recommendedName>
    <alternativeName>
        <fullName evidence="4">Cell shape protein MreC</fullName>
    </alternativeName>
</protein>
<feature type="domain" description="Rod shape-determining protein MreC beta-barrel core" evidence="5">
    <location>
        <begin position="5"/>
        <end position="65"/>
    </location>
</feature>
<dbReference type="InterPro" id="IPR042175">
    <property type="entry name" value="Cell/Rod_MreC_2"/>
</dbReference>